<accession>A0A7I7PAY7</accession>
<dbReference type="KEGG" id="mnv:MNVI_10780"/>
<evidence type="ECO:0000313" key="2">
    <source>
        <dbReference type="EMBL" id="BBY05760.1"/>
    </source>
</evidence>
<organism evidence="2 3">
    <name type="scientific">Mycobacterium noviomagense</name>
    <dbReference type="NCBI Taxonomy" id="459858"/>
    <lineage>
        <taxon>Bacteria</taxon>
        <taxon>Bacillati</taxon>
        <taxon>Actinomycetota</taxon>
        <taxon>Actinomycetes</taxon>
        <taxon>Mycobacteriales</taxon>
        <taxon>Mycobacteriaceae</taxon>
        <taxon>Mycobacterium</taxon>
    </lineage>
</organism>
<gene>
    <name evidence="2" type="ORF">MNVI_10780</name>
</gene>
<name>A0A7I7PAY7_9MYCO</name>
<evidence type="ECO:0000256" key="1">
    <source>
        <dbReference type="SAM" id="MobiDB-lite"/>
    </source>
</evidence>
<feature type="compositionally biased region" description="Basic residues" evidence="1">
    <location>
        <begin position="113"/>
        <end position="122"/>
    </location>
</feature>
<feature type="compositionally biased region" description="Polar residues" evidence="1">
    <location>
        <begin position="90"/>
        <end position="112"/>
    </location>
</feature>
<dbReference type="EMBL" id="AP022583">
    <property type="protein sequence ID" value="BBY05760.1"/>
    <property type="molecule type" value="Genomic_DNA"/>
</dbReference>
<dbReference type="AlphaFoldDB" id="A0A7I7PAY7"/>
<feature type="region of interest" description="Disordered" evidence="1">
    <location>
        <begin position="1"/>
        <end position="22"/>
    </location>
</feature>
<proteinExistence type="predicted"/>
<reference evidence="2 3" key="1">
    <citation type="journal article" date="2019" name="Emerg. Microbes Infect.">
        <title>Comprehensive subspecies identification of 175 nontuberculous mycobacteria species based on 7547 genomic profiles.</title>
        <authorList>
            <person name="Matsumoto Y."/>
            <person name="Kinjo T."/>
            <person name="Motooka D."/>
            <person name="Nabeya D."/>
            <person name="Jung N."/>
            <person name="Uechi K."/>
            <person name="Horii T."/>
            <person name="Iida T."/>
            <person name="Fujita J."/>
            <person name="Nakamura S."/>
        </authorList>
    </citation>
    <scope>NUCLEOTIDE SEQUENCE [LARGE SCALE GENOMIC DNA]</scope>
    <source>
        <strain evidence="2 3">JCM 16367</strain>
    </source>
</reference>
<feature type="region of interest" description="Disordered" evidence="1">
    <location>
        <begin position="47"/>
        <end position="122"/>
    </location>
</feature>
<protein>
    <submittedName>
        <fullName evidence="2">Uncharacterized protein</fullName>
    </submittedName>
</protein>
<sequence length="122" mass="12776">MPRGIRNANQDGTDCGNGRVDIDSRTTGTGAVAAIAVAAAAPVEKPHRIPIHNRGGDNPIREPVCSTSSALPPACTGTRHRGGIRGTTKLEPTSTAASDSARNRSNMLSRINSRTRQRLPIA</sequence>
<dbReference type="Proteomes" id="UP000466894">
    <property type="component" value="Chromosome"/>
</dbReference>
<evidence type="ECO:0000313" key="3">
    <source>
        <dbReference type="Proteomes" id="UP000466894"/>
    </source>
</evidence>